<accession>F7XKI7</accession>
<dbReference type="NCBIfam" id="TIGR00299">
    <property type="entry name" value="nickel pincer cofactor biosynthesis protein LarC"/>
    <property type="match status" value="1"/>
</dbReference>
<sequence length="397" mass="43051">MKALIFDPFSGASGDMIVASLIDIGADASRTREIMESVADVSVSIGRVNRRGIDSVHVDVISEKESPVLYPEMVDRIKSACMEPEVETSVLSIFSLLAEAESKVHNVPLDELHFHEVGQNDAIADVTGAAFAINELGCDLIYCTPITTGSGYVNTAHGKLPVPAPATLNILQNKGMIFRGGNVEGEYLTPTGAGIISYFATPVNSYPQSIPLKTGYGAGDMDPIHPNVLRSVLVDIEAALIQDHVELLETNVDDVTGEVLGNLVDELMGMGARDVTITPAIMKKGRPGHVIHVIARSRDTYRLAHRIICETGSLGVRVIPTRHRLIADRRMESVRISLNMNEFDIKVKIASDRNGSLLNIGAEFEDCRRVSLDSGIPVKDVIRIAEEAAWNKFGNRS</sequence>
<dbReference type="GeneID" id="10823570"/>
<protein>
    <recommendedName>
        <fullName evidence="2">Putative nickel insertion protein</fullName>
    </recommendedName>
</protein>
<name>F7XKI7_METZD</name>
<dbReference type="EMBL" id="CP002101">
    <property type="protein sequence ID" value="AEH61761.1"/>
    <property type="molecule type" value="Genomic_DNA"/>
</dbReference>
<dbReference type="InterPro" id="IPR002822">
    <property type="entry name" value="Ni_insertion"/>
</dbReference>
<keyword evidence="4" id="KW-1185">Reference proteome</keyword>
<dbReference type="GO" id="GO:0016829">
    <property type="term" value="F:lyase activity"/>
    <property type="evidence" value="ECO:0007669"/>
    <property type="project" value="UniProtKB-UniRule"/>
</dbReference>
<dbReference type="Pfam" id="PF01969">
    <property type="entry name" value="Ni_insertion"/>
    <property type="match status" value="1"/>
</dbReference>
<dbReference type="HOGENOM" id="CLU_028523_2_1_2"/>
<keyword evidence="1 2" id="KW-0533">Nickel</keyword>
<dbReference type="KEGG" id="mzh:Mzhil_1926"/>
<dbReference type="AlphaFoldDB" id="F7XKI7"/>
<evidence type="ECO:0000256" key="1">
    <source>
        <dbReference type="ARBA" id="ARBA00022596"/>
    </source>
</evidence>
<proteinExistence type="inferred from homology"/>
<dbReference type="HAMAP" id="MF_01074">
    <property type="entry name" value="LarC"/>
    <property type="match status" value="1"/>
</dbReference>
<organism evidence="3 4">
    <name type="scientific">Methanosalsum zhilinae (strain DSM 4017 / NBRC 107636 / OCM 62 / WeN5)</name>
    <name type="common">Methanohalophilus zhilinae</name>
    <dbReference type="NCBI Taxonomy" id="679901"/>
    <lineage>
        <taxon>Archaea</taxon>
        <taxon>Methanobacteriati</taxon>
        <taxon>Methanobacteriota</taxon>
        <taxon>Stenosarchaea group</taxon>
        <taxon>Methanomicrobia</taxon>
        <taxon>Methanosarcinales</taxon>
        <taxon>Methanosarcinaceae</taxon>
        <taxon>Methanosalsum</taxon>
    </lineage>
</organism>
<dbReference type="PANTHER" id="PTHR36566">
    <property type="entry name" value="NICKEL INSERTION PROTEIN-RELATED"/>
    <property type="match status" value="1"/>
</dbReference>
<dbReference type="Gene3D" id="3.30.70.1380">
    <property type="entry name" value="Transcriptional regulatory protein pf0864 domain like"/>
    <property type="match status" value="1"/>
</dbReference>
<dbReference type="OrthoDB" id="10691at2157"/>
<dbReference type="RefSeq" id="WP_013899197.1">
    <property type="nucleotide sequence ID" value="NC_015676.1"/>
</dbReference>
<dbReference type="Proteomes" id="UP000006622">
    <property type="component" value="Chromosome"/>
</dbReference>
<gene>
    <name evidence="3" type="ordered locus">Mzhil_1926</name>
</gene>
<dbReference type="PANTHER" id="PTHR36566:SF1">
    <property type="entry name" value="PYRIDINIUM-3,5-BISTHIOCARBOXYLIC ACID MONONUCLEOTIDE NICKEL INSERTION PROTEIN"/>
    <property type="match status" value="1"/>
</dbReference>
<comment type="similarity">
    <text evidence="2">Belongs to the LarC family.</text>
</comment>
<evidence type="ECO:0000313" key="4">
    <source>
        <dbReference type="Proteomes" id="UP000006622"/>
    </source>
</evidence>
<reference evidence="3" key="1">
    <citation type="submission" date="2010-07" db="EMBL/GenBank/DDBJ databases">
        <title>The complete genome of Methanosalsum zhilinae DSM 4017.</title>
        <authorList>
            <consortium name="US DOE Joint Genome Institute (JGI-PGF)"/>
            <person name="Lucas S."/>
            <person name="Copeland A."/>
            <person name="Lapidus A."/>
            <person name="Glavina del Rio T."/>
            <person name="Dalin E."/>
            <person name="Tice H."/>
            <person name="Bruce D."/>
            <person name="Goodwin L."/>
            <person name="Pitluck S."/>
            <person name="Kyrpides N."/>
            <person name="Mavromatis K."/>
            <person name="Ovchinnikova G."/>
            <person name="Daligault H."/>
            <person name="Detter J.C."/>
            <person name="Han C."/>
            <person name="Tapia R."/>
            <person name="Larimer F."/>
            <person name="Land M."/>
            <person name="Hauser L."/>
            <person name="Markowitz V."/>
            <person name="Cheng J.-F."/>
            <person name="Hugenholtz P."/>
            <person name="Woyke T."/>
            <person name="Wu D."/>
            <person name="Spring S."/>
            <person name="Schueler E."/>
            <person name="Brambilla E."/>
            <person name="Klenk H.-P."/>
            <person name="Eisen J.A."/>
        </authorList>
    </citation>
    <scope>NUCLEOTIDE SEQUENCE</scope>
    <source>
        <strain evidence="3">DSM 4017</strain>
    </source>
</reference>
<evidence type="ECO:0000256" key="2">
    <source>
        <dbReference type="HAMAP-Rule" id="MF_01074"/>
    </source>
</evidence>
<keyword evidence="2" id="KW-0456">Lyase</keyword>
<dbReference type="STRING" id="679901.Mzhil_1926"/>
<dbReference type="Gene3D" id="3.10.20.300">
    <property type="entry name" value="mk0293 like domain"/>
    <property type="match status" value="1"/>
</dbReference>
<evidence type="ECO:0000313" key="3">
    <source>
        <dbReference type="EMBL" id="AEH61761.1"/>
    </source>
</evidence>
<dbReference type="GO" id="GO:0016151">
    <property type="term" value="F:nickel cation binding"/>
    <property type="evidence" value="ECO:0007669"/>
    <property type="project" value="UniProtKB-UniRule"/>
</dbReference>